<dbReference type="Proteomes" id="UP000261500">
    <property type="component" value="Unplaced"/>
</dbReference>
<dbReference type="Ensembl" id="ENSPLAT00000025037.1">
    <property type="protein sequence ID" value="ENSPLAP00000029763.1"/>
    <property type="gene ID" value="ENSPLAG00000020250.1"/>
</dbReference>
<evidence type="ECO:0000259" key="3">
    <source>
        <dbReference type="PROSITE" id="PS50835"/>
    </source>
</evidence>
<evidence type="ECO:0000256" key="2">
    <source>
        <dbReference type="ARBA" id="ARBA00023157"/>
    </source>
</evidence>
<name>A0A3B3VXI8_9TELE</name>
<proteinExistence type="predicted"/>
<dbReference type="AlphaFoldDB" id="A0A3B3VXI8"/>
<dbReference type="InterPro" id="IPR036179">
    <property type="entry name" value="Ig-like_dom_sf"/>
</dbReference>
<dbReference type="PANTHER" id="PTHR11481">
    <property type="entry name" value="IMMUNOGLOBULIN FC RECEPTOR"/>
    <property type="match status" value="1"/>
</dbReference>
<dbReference type="GO" id="GO:0007166">
    <property type="term" value="P:cell surface receptor signaling pathway"/>
    <property type="evidence" value="ECO:0007669"/>
    <property type="project" value="TreeGrafter"/>
</dbReference>
<dbReference type="STRING" id="48699.ENSPLAP00000029763"/>
<dbReference type="InterPro" id="IPR007110">
    <property type="entry name" value="Ig-like_dom"/>
</dbReference>
<dbReference type="GO" id="GO:0009897">
    <property type="term" value="C:external side of plasma membrane"/>
    <property type="evidence" value="ECO:0007669"/>
    <property type="project" value="TreeGrafter"/>
</dbReference>
<protein>
    <recommendedName>
        <fullName evidence="3">Ig-like domain-containing protein</fullName>
    </recommendedName>
</protein>
<dbReference type="GO" id="GO:0004888">
    <property type="term" value="F:transmembrane signaling receptor activity"/>
    <property type="evidence" value="ECO:0007669"/>
    <property type="project" value="TreeGrafter"/>
</dbReference>
<dbReference type="PROSITE" id="PS50835">
    <property type="entry name" value="IG_LIKE"/>
    <property type="match status" value="1"/>
</dbReference>
<accession>A0A3B3VXI8</accession>
<dbReference type="SUPFAM" id="SSF48726">
    <property type="entry name" value="Immunoglobulin"/>
    <property type="match status" value="1"/>
</dbReference>
<dbReference type="InterPro" id="IPR050488">
    <property type="entry name" value="Ig_Fc_receptor"/>
</dbReference>
<reference evidence="4" key="2">
    <citation type="submission" date="2025-09" db="UniProtKB">
        <authorList>
            <consortium name="Ensembl"/>
        </authorList>
    </citation>
    <scope>IDENTIFICATION</scope>
</reference>
<organism evidence="4 5">
    <name type="scientific">Poecilia latipinna</name>
    <name type="common">sailfin molly</name>
    <dbReference type="NCBI Taxonomy" id="48699"/>
    <lineage>
        <taxon>Eukaryota</taxon>
        <taxon>Metazoa</taxon>
        <taxon>Chordata</taxon>
        <taxon>Craniata</taxon>
        <taxon>Vertebrata</taxon>
        <taxon>Euteleostomi</taxon>
        <taxon>Actinopterygii</taxon>
        <taxon>Neopterygii</taxon>
        <taxon>Teleostei</taxon>
        <taxon>Neoteleostei</taxon>
        <taxon>Acanthomorphata</taxon>
        <taxon>Ovalentaria</taxon>
        <taxon>Atherinomorphae</taxon>
        <taxon>Cyprinodontiformes</taxon>
        <taxon>Poeciliidae</taxon>
        <taxon>Poeciliinae</taxon>
        <taxon>Poecilia</taxon>
    </lineage>
</organism>
<dbReference type="InterPro" id="IPR003599">
    <property type="entry name" value="Ig_sub"/>
</dbReference>
<reference evidence="4" key="1">
    <citation type="submission" date="2025-08" db="UniProtKB">
        <authorList>
            <consortium name="Ensembl"/>
        </authorList>
    </citation>
    <scope>IDENTIFICATION</scope>
</reference>
<evidence type="ECO:0000313" key="4">
    <source>
        <dbReference type="Ensembl" id="ENSPLAP00000029763.1"/>
    </source>
</evidence>
<evidence type="ECO:0000313" key="5">
    <source>
        <dbReference type="Proteomes" id="UP000261500"/>
    </source>
</evidence>
<dbReference type="GO" id="GO:0006955">
    <property type="term" value="P:immune response"/>
    <property type="evidence" value="ECO:0007669"/>
    <property type="project" value="TreeGrafter"/>
</dbReference>
<dbReference type="SMART" id="SM00409">
    <property type="entry name" value="IG"/>
    <property type="match status" value="1"/>
</dbReference>
<dbReference type="InterPro" id="IPR013783">
    <property type="entry name" value="Ig-like_fold"/>
</dbReference>
<keyword evidence="5" id="KW-1185">Reference proteome</keyword>
<dbReference type="PANTHER" id="PTHR11481:SF64">
    <property type="entry name" value="FC RECEPTOR-LIKE PROTEIN 4"/>
    <property type="match status" value="1"/>
</dbReference>
<dbReference type="GeneTree" id="ENSGT01120000275761"/>
<sequence length="116" mass="13150">MREICFYSGGELILEIPALPVMEGDEVVLRCRTREKLSGNNSSTFYKDELFIGSSVRGSITLQRVSKYDEGNYRCHMSGVGESPDSFLTVRVSLFLLMFLCLWRNHPGQTSLTFTL</sequence>
<evidence type="ECO:0000256" key="1">
    <source>
        <dbReference type="ARBA" id="ARBA00022729"/>
    </source>
</evidence>
<keyword evidence="2" id="KW-1015">Disulfide bond</keyword>
<dbReference type="Pfam" id="PF13895">
    <property type="entry name" value="Ig_2"/>
    <property type="match status" value="1"/>
</dbReference>
<keyword evidence="1" id="KW-0732">Signal</keyword>
<feature type="domain" description="Ig-like" evidence="3">
    <location>
        <begin position="10"/>
        <end position="93"/>
    </location>
</feature>
<dbReference type="Gene3D" id="2.60.40.10">
    <property type="entry name" value="Immunoglobulins"/>
    <property type="match status" value="1"/>
</dbReference>